<sequence>MAPSHPFAQSTQHHQAPMYYSQQQQETDFFDDYNSTSSHEETRIVLADPAPTAYAGESYYPESSLATPPVTSSHTTTATALVPRPAPYSESNVWSYDDVDQNYHNSTHRNGTTETALGFSSNGDYPTVPVGPDIDKMKRRRKRRTVVVGVASGVVGLIALGPVGGIAGGVGGAMATKALSKRKERRKSRKHEQALQETGVSHKLATVPAESAVFS</sequence>
<evidence type="ECO:0008006" key="4">
    <source>
        <dbReference type="Google" id="ProtNLM"/>
    </source>
</evidence>
<dbReference type="AlphaFoldDB" id="A0A8J9S5I0"/>
<feature type="compositionally biased region" description="Polar residues" evidence="1">
    <location>
        <begin position="64"/>
        <end position="79"/>
    </location>
</feature>
<feature type="transmembrane region" description="Helical" evidence="2">
    <location>
        <begin position="146"/>
        <end position="175"/>
    </location>
</feature>
<feature type="region of interest" description="Disordered" evidence="1">
    <location>
        <begin position="105"/>
        <end position="124"/>
    </location>
</feature>
<evidence type="ECO:0000313" key="3">
    <source>
        <dbReference type="EMBL" id="CAG9282730.1"/>
    </source>
</evidence>
<organism evidence="3">
    <name type="scientific">Phaeodactylum tricornutum</name>
    <name type="common">Diatom</name>
    <dbReference type="NCBI Taxonomy" id="2850"/>
    <lineage>
        <taxon>Eukaryota</taxon>
        <taxon>Sar</taxon>
        <taxon>Stramenopiles</taxon>
        <taxon>Ochrophyta</taxon>
        <taxon>Bacillariophyta</taxon>
        <taxon>Bacillariophyceae</taxon>
        <taxon>Bacillariophycidae</taxon>
        <taxon>Naviculales</taxon>
        <taxon>Phaeodactylaceae</taxon>
        <taxon>Phaeodactylum</taxon>
    </lineage>
</organism>
<accession>A0A8J9S5I0</accession>
<reference evidence="3" key="1">
    <citation type="submission" date="2022-02" db="EMBL/GenBank/DDBJ databases">
        <authorList>
            <person name="Giguere J D."/>
        </authorList>
    </citation>
    <scope>NUCLEOTIDE SEQUENCE</scope>
    <source>
        <strain evidence="3">CCAP 1055/1</strain>
    </source>
</reference>
<evidence type="ECO:0000256" key="1">
    <source>
        <dbReference type="SAM" id="MobiDB-lite"/>
    </source>
</evidence>
<name>A0A8J9S5I0_PHATR</name>
<evidence type="ECO:0000256" key="2">
    <source>
        <dbReference type="SAM" id="Phobius"/>
    </source>
</evidence>
<keyword evidence="2" id="KW-1133">Transmembrane helix</keyword>
<feature type="region of interest" description="Disordered" evidence="1">
    <location>
        <begin position="59"/>
        <end position="84"/>
    </location>
</feature>
<keyword evidence="2" id="KW-0472">Membrane</keyword>
<proteinExistence type="predicted"/>
<feature type="compositionally biased region" description="Basic residues" evidence="1">
    <location>
        <begin position="179"/>
        <end position="190"/>
    </location>
</feature>
<keyword evidence="2" id="KW-0812">Transmembrane</keyword>
<protein>
    <recommendedName>
        <fullName evidence="4">Transmembrane protein</fullName>
    </recommendedName>
</protein>
<feature type="region of interest" description="Disordered" evidence="1">
    <location>
        <begin position="177"/>
        <end position="215"/>
    </location>
</feature>
<dbReference type="Proteomes" id="UP000836788">
    <property type="component" value="Chromosome 17"/>
</dbReference>
<gene>
    <name evidence="3" type="ORF">PTTT1_LOCUS20542</name>
</gene>
<dbReference type="EMBL" id="OU594958">
    <property type="protein sequence ID" value="CAG9282730.1"/>
    <property type="molecule type" value="Genomic_DNA"/>
</dbReference>